<dbReference type="Gene3D" id="3.20.20.60">
    <property type="entry name" value="Phosphoenolpyruvate-binding domains"/>
    <property type="match status" value="1"/>
</dbReference>
<evidence type="ECO:0000256" key="11">
    <source>
        <dbReference type="ARBA" id="ARBA00023152"/>
    </source>
</evidence>
<dbReference type="InterPro" id="IPR015813">
    <property type="entry name" value="Pyrv/PenolPyrv_kinase-like_dom"/>
</dbReference>
<dbReference type="GO" id="GO:0016301">
    <property type="term" value="F:kinase activity"/>
    <property type="evidence" value="ECO:0007669"/>
    <property type="project" value="UniProtKB-KW"/>
</dbReference>
<dbReference type="InterPro" id="IPR015793">
    <property type="entry name" value="Pyrv_Knase_brl"/>
</dbReference>
<accession>A0A517YP80</accession>
<evidence type="ECO:0000313" key="19">
    <source>
        <dbReference type="Proteomes" id="UP000317369"/>
    </source>
</evidence>
<dbReference type="NCBIfam" id="NF004491">
    <property type="entry name" value="PRK05826.1"/>
    <property type="match status" value="1"/>
</dbReference>
<keyword evidence="12 18" id="KW-0670">Pyruvate</keyword>
<dbReference type="KEGG" id="pcor:KS4_00560"/>
<comment type="pathway">
    <text evidence="2 14">Carbohydrate degradation; glycolysis; pyruvate from D-glyceraldehyde 3-phosphate: step 5/5.</text>
</comment>
<dbReference type="Pfam" id="PF00224">
    <property type="entry name" value="PK"/>
    <property type="match status" value="1"/>
</dbReference>
<feature type="domain" description="Pyruvate kinase C-terminal" evidence="17">
    <location>
        <begin position="387"/>
        <end position="499"/>
    </location>
</feature>
<gene>
    <name evidence="18" type="primary">pyk</name>
    <name evidence="18" type="ORF">KS4_00560</name>
</gene>
<evidence type="ECO:0000256" key="9">
    <source>
        <dbReference type="ARBA" id="ARBA00022840"/>
    </source>
</evidence>
<organism evidence="18 19">
    <name type="scientific">Poriferisphaera corsica</name>
    <dbReference type="NCBI Taxonomy" id="2528020"/>
    <lineage>
        <taxon>Bacteria</taxon>
        <taxon>Pseudomonadati</taxon>
        <taxon>Planctomycetota</taxon>
        <taxon>Phycisphaerae</taxon>
        <taxon>Phycisphaerales</taxon>
        <taxon>Phycisphaeraceae</taxon>
        <taxon>Poriferisphaera</taxon>
    </lineage>
</organism>
<evidence type="ECO:0000256" key="8">
    <source>
        <dbReference type="ARBA" id="ARBA00022777"/>
    </source>
</evidence>
<evidence type="ECO:0000259" key="16">
    <source>
        <dbReference type="Pfam" id="PF00224"/>
    </source>
</evidence>
<evidence type="ECO:0000256" key="2">
    <source>
        <dbReference type="ARBA" id="ARBA00004997"/>
    </source>
</evidence>
<dbReference type="InterPro" id="IPR015806">
    <property type="entry name" value="Pyrv_Knase_insert_dom_sf"/>
</dbReference>
<dbReference type="PROSITE" id="PS00110">
    <property type="entry name" value="PYRUVATE_KINASE"/>
    <property type="match status" value="1"/>
</dbReference>
<evidence type="ECO:0000256" key="3">
    <source>
        <dbReference type="ARBA" id="ARBA00008663"/>
    </source>
</evidence>
<dbReference type="PRINTS" id="PR01050">
    <property type="entry name" value="PYRUVTKNASE"/>
</dbReference>
<dbReference type="GO" id="GO:0000287">
    <property type="term" value="F:magnesium ion binding"/>
    <property type="evidence" value="ECO:0007669"/>
    <property type="project" value="UniProtKB-UniRule"/>
</dbReference>
<dbReference type="RefSeq" id="WP_200761414.1">
    <property type="nucleotide sequence ID" value="NZ_CP036425.1"/>
</dbReference>
<keyword evidence="5 14" id="KW-0808">Transferase</keyword>
<keyword evidence="19" id="KW-1185">Reference proteome</keyword>
<dbReference type="EC" id="2.7.1.40" evidence="4 13"/>
<feature type="compositionally biased region" description="Basic and acidic residues" evidence="15">
    <location>
        <begin position="360"/>
        <end position="369"/>
    </location>
</feature>
<evidence type="ECO:0000313" key="18">
    <source>
        <dbReference type="EMBL" id="QDU32028.1"/>
    </source>
</evidence>
<evidence type="ECO:0000256" key="14">
    <source>
        <dbReference type="RuleBase" id="RU000504"/>
    </source>
</evidence>
<dbReference type="GO" id="GO:0004743">
    <property type="term" value="F:pyruvate kinase activity"/>
    <property type="evidence" value="ECO:0007669"/>
    <property type="project" value="UniProtKB-UniRule"/>
</dbReference>
<dbReference type="InterPro" id="IPR040442">
    <property type="entry name" value="Pyrv_kinase-like_dom_sf"/>
</dbReference>
<dbReference type="GO" id="GO:0005524">
    <property type="term" value="F:ATP binding"/>
    <property type="evidence" value="ECO:0007669"/>
    <property type="project" value="UniProtKB-KW"/>
</dbReference>
<dbReference type="Proteomes" id="UP000317369">
    <property type="component" value="Chromosome"/>
</dbReference>
<keyword evidence="11 14" id="KW-0324">Glycolysis</keyword>
<evidence type="ECO:0000259" key="17">
    <source>
        <dbReference type="Pfam" id="PF02887"/>
    </source>
</evidence>
<dbReference type="SUPFAM" id="SSF52935">
    <property type="entry name" value="PK C-terminal domain-like"/>
    <property type="match status" value="1"/>
</dbReference>
<evidence type="ECO:0000256" key="15">
    <source>
        <dbReference type="SAM" id="MobiDB-lite"/>
    </source>
</evidence>
<dbReference type="AlphaFoldDB" id="A0A517YP80"/>
<evidence type="ECO:0000256" key="6">
    <source>
        <dbReference type="ARBA" id="ARBA00022723"/>
    </source>
</evidence>
<dbReference type="Pfam" id="PF02887">
    <property type="entry name" value="PK_C"/>
    <property type="match status" value="1"/>
</dbReference>
<evidence type="ECO:0000256" key="4">
    <source>
        <dbReference type="ARBA" id="ARBA00012142"/>
    </source>
</evidence>
<comment type="catalytic activity">
    <reaction evidence="14">
        <text>pyruvate + ATP = phosphoenolpyruvate + ADP + H(+)</text>
        <dbReference type="Rhea" id="RHEA:18157"/>
        <dbReference type="ChEBI" id="CHEBI:15361"/>
        <dbReference type="ChEBI" id="CHEBI:15378"/>
        <dbReference type="ChEBI" id="CHEBI:30616"/>
        <dbReference type="ChEBI" id="CHEBI:58702"/>
        <dbReference type="ChEBI" id="CHEBI:456216"/>
        <dbReference type="EC" id="2.7.1.40"/>
    </reaction>
</comment>
<keyword evidence="10 14" id="KW-0460">Magnesium</keyword>
<dbReference type="EMBL" id="CP036425">
    <property type="protein sequence ID" value="QDU32028.1"/>
    <property type="molecule type" value="Genomic_DNA"/>
</dbReference>
<feature type="region of interest" description="Disordered" evidence="15">
    <location>
        <begin position="360"/>
        <end position="385"/>
    </location>
</feature>
<proteinExistence type="inferred from homology"/>
<dbReference type="PANTHER" id="PTHR11817">
    <property type="entry name" value="PYRUVATE KINASE"/>
    <property type="match status" value="1"/>
</dbReference>
<name>A0A517YP80_9BACT</name>
<dbReference type="FunFam" id="2.40.33.10:FF:000001">
    <property type="entry name" value="Pyruvate kinase"/>
    <property type="match status" value="1"/>
</dbReference>
<evidence type="ECO:0000256" key="7">
    <source>
        <dbReference type="ARBA" id="ARBA00022741"/>
    </source>
</evidence>
<dbReference type="SUPFAM" id="SSF51621">
    <property type="entry name" value="Phosphoenolpyruvate/pyruvate domain"/>
    <property type="match status" value="1"/>
</dbReference>
<dbReference type="InterPro" id="IPR011037">
    <property type="entry name" value="Pyrv_Knase-like_insert_dom_sf"/>
</dbReference>
<dbReference type="Gene3D" id="3.40.1380.20">
    <property type="entry name" value="Pyruvate kinase, C-terminal domain"/>
    <property type="match status" value="1"/>
</dbReference>
<dbReference type="InterPro" id="IPR018209">
    <property type="entry name" value="Pyrv_Knase_AS"/>
</dbReference>
<reference evidence="18 19" key="1">
    <citation type="submission" date="2019-02" db="EMBL/GenBank/DDBJ databases">
        <title>Deep-cultivation of Planctomycetes and their phenomic and genomic characterization uncovers novel biology.</title>
        <authorList>
            <person name="Wiegand S."/>
            <person name="Jogler M."/>
            <person name="Boedeker C."/>
            <person name="Pinto D."/>
            <person name="Vollmers J."/>
            <person name="Rivas-Marin E."/>
            <person name="Kohn T."/>
            <person name="Peeters S.H."/>
            <person name="Heuer A."/>
            <person name="Rast P."/>
            <person name="Oberbeckmann S."/>
            <person name="Bunk B."/>
            <person name="Jeske O."/>
            <person name="Meyerdierks A."/>
            <person name="Storesund J.E."/>
            <person name="Kallscheuer N."/>
            <person name="Luecker S."/>
            <person name="Lage O.M."/>
            <person name="Pohl T."/>
            <person name="Merkel B.J."/>
            <person name="Hornburger P."/>
            <person name="Mueller R.-W."/>
            <person name="Bruemmer F."/>
            <person name="Labrenz M."/>
            <person name="Spormann A.M."/>
            <person name="Op den Camp H."/>
            <person name="Overmann J."/>
            <person name="Amann R."/>
            <person name="Jetten M.S.M."/>
            <person name="Mascher T."/>
            <person name="Medema M.H."/>
            <person name="Devos D.P."/>
            <person name="Kaster A.-K."/>
            <person name="Ovreas L."/>
            <person name="Rohde M."/>
            <person name="Galperin M.Y."/>
            <person name="Jogler C."/>
        </authorList>
    </citation>
    <scope>NUCLEOTIDE SEQUENCE [LARGE SCALE GENOMIC DNA]</scope>
    <source>
        <strain evidence="18 19">KS4</strain>
    </source>
</reference>
<keyword evidence="9" id="KW-0067">ATP-binding</keyword>
<feature type="domain" description="Pyruvate kinase barrel" evidence="16">
    <location>
        <begin position="11"/>
        <end position="348"/>
    </location>
</feature>
<keyword evidence="6" id="KW-0479">Metal-binding</keyword>
<dbReference type="NCBIfam" id="TIGR01064">
    <property type="entry name" value="pyruv_kin"/>
    <property type="match status" value="1"/>
</dbReference>
<dbReference type="InterPro" id="IPR001697">
    <property type="entry name" value="Pyr_Knase"/>
</dbReference>
<keyword evidence="8 14" id="KW-0418">Kinase</keyword>
<dbReference type="InterPro" id="IPR036918">
    <property type="entry name" value="Pyrv_Knase_C_sf"/>
</dbReference>
<protein>
    <recommendedName>
        <fullName evidence="4 13">Pyruvate kinase</fullName>
        <ecNumber evidence="4 13">2.7.1.40</ecNumber>
    </recommendedName>
</protein>
<dbReference type="UniPathway" id="UPA00109">
    <property type="reaction ID" value="UER00188"/>
</dbReference>
<evidence type="ECO:0000256" key="1">
    <source>
        <dbReference type="ARBA" id="ARBA00001958"/>
    </source>
</evidence>
<keyword evidence="7" id="KW-0547">Nucleotide-binding</keyword>
<dbReference type="GO" id="GO:0030955">
    <property type="term" value="F:potassium ion binding"/>
    <property type="evidence" value="ECO:0007669"/>
    <property type="project" value="UniProtKB-UniRule"/>
</dbReference>
<sequence length="531" mass="58588">MHWRENPFLLTKILATVGPACNTPEKFAEMIKSGVRVARINFSHGSFEDFEQSLNVVREASKQTGIPIGVLGDLCGPKIRTKEFEHGGIVLNSDDSVRIVADESVIGNRCEESGVSTISTNYGLMVDEIKPNERIFINDGAVRLRVNSICGEGKEKYLDCQCIVGGLVSNKKGINLPDSDISTPSVTDWDKECVTWAVKHDLDYLALSFVRTAVDISTLNALLRQHGCDNNGRGGRKHLPIIAKIEKPQAIDDLDRICEKANAVMVARGDLGVEMDMAEVPVIQKKIIARAHDWGKPVIVATQMLQSMINEATPTRAEVSDVAGAIMEGADAVMLSGETAVGRYPLEATAVMARTARITEKEASRERSHQHSKPPKKLQENKRRTPALAHGVSVIVRDLQAKYVVVWTELGGTAQYMSQNRLCVPIIALSADQRTLRQMALFFGVFPMYMDRPNDSQELTAALDKLMLLYAWSDVGEPVVVCQGEPLGTPGITNTIRIHYVGDVQRMDWHDEEEESKQISSDTIAQKILDQ</sequence>
<comment type="similarity">
    <text evidence="3 14">Belongs to the pyruvate kinase family.</text>
</comment>
<dbReference type="Gene3D" id="2.40.33.10">
    <property type="entry name" value="PK beta-barrel domain-like"/>
    <property type="match status" value="1"/>
</dbReference>
<evidence type="ECO:0000256" key="10">
    <source>
        <dbReference type="ARBA" id="ARBA00022842"/>
    </source>
</evidence>
<comment type="cofactor">
    <cofactor evidence="1">
        <name>K(+)</name>
        <dbReference type="ChEBI" id="CHEBI:29103"/>
    </cofactor>
</comment>
<evidence type="ECO:0000256" key="12">
    <source>
        <dbReference type="ARBA" id="ARBA00023317"/>
    </source>
</evidence>
<evidence type="ECO:0000256" key="5">
    <source>
        <dbReference type="ARBA" id="ARBA00022679"/>
    </source>
</evidence>
<evidence type="ECO:0000256" key="13">
    <source>
        <dbReference type="NCBIfam" id="TIGR01064"/>
    </source>
</evidence>
<dbReference type="InterPro" id="IPR015795">
    <property type="entry name" value="Pyrv_Knase_C"/>
</dbReference>
<dbReference type="SUPFAM" id="SSF50800">
    <property type="entry name" value="PK beta-barrel domain-like"/>
    <property type="match status" value="1"/>
</dbReference>